<protein>
    <submittedName>
        <fullName evidence="2">HEPN domain-containing protein</fullName>
    </submittedName>
</protein>
<organism evidence="2 3">
    <name type="scientific">Hymenobacter ginkgonis</name>
    <dbReference type="NCBI Taxonomy" id="2682976"/>
    <lineage>
        <taxon>Bacteria</taxon>
        <taxon>Pseudomonadati</taxon>
        <taxon>Bacteroidota</taxon>
        <taxon>Cytophagia</taxon>
        <taxon>Cytophagales</taxon>
        <taxon>Hymenobacteraceae</taxon>
        <taxon>Hymenobacter</taxon>
    </lineage>
</organism>
<dbReference type="SUPFAM" id="SSF81593">
    <property type="entry name" value="Nucleotidyltransferase substrate binding subunit/domain"/>
    <property type="match status" value="1"/>
</dbReference>
<gene>
    <name evidence="2" type="ORF">GO988_07145</name>
</gene>
<dbReference type="RefSeq" id="WP_157563620.1">
    <property type="nucleotide sequence ID" value="NZ_WQKZ01000002.1"/>
</dbReference>
<keyword evidence="3" id="KW-1185">Reference proteome</keyword>
<name>A0A7K1TCG1_9BACT</name>
<sequence>MQQRSSTPEQERVAILLRAADRAIETAELIVQHTPHQYESAGFSCQQAVENYTKAVLTASSLPAPFMHVLAELLQPLGQAAIVFVGPYELSAATILQDFAVERRPGTDDAPSYTSADLLAMAHHFRDNLRPVAQAFLI</sequence>
<dbReference type="EMBL" id="WQKZ01000002">
    <property type="protein sequence ID" value="MVN76096.1"/>
    <property type="molecule type" value="Genomic_DNA"/>
</dbReference>
<proteinExistence type="predicted"/>
<dbReference type="InterPro" id="IPR007842">
    <property type="entry name" value="HEPN_dom"/>
</dbReference>
<evidence type="ECO:0000313" key="2">
    <source>
        <dbReference type="EMBL" id="MVN76096.1"/>
    </source>
</evidence>
<reference evidence="2 3" key="1">
    <citation type="submission" date="2019-12" db="EMBL/GenBank/DDBJ databases">
        <title>Hymenobacter sp. HMF4947 Genome sequencing and assembly.</title>
        <authorList>
            <person name="Kang H."/>
            <person name="Cha I."/>
            <person name="Kim H."/>
            <person name="Joh K."/>
        </authorList>
    </citation>
    <scope>NUCLEOTIDE SEQUENCE [LARGE SCALE GENOMIC DNA]</scope>
    <source>
        <strain evidence="2 3">HMF4947</strain>
    </source>
</reference>
<evidence type="ECO:0000259" key="1">
    <source>
        <dbReference type="Pfam" id="PF05168"/>
    </source>
</evidence>
<feature type="domain" description="HEPN" evidence="1">
    <location>
        <begin position="15"/>
        <end position="101"/>
    </location>
</feature>
<dbReference type="Proteomes" id="UP000441336">
    <property type="component" value="Unassembled WGS sequence"/>
</dbReference>
<accession>A0A7K1TCG1</accession>
<dbReference type="AlphaFoldDB" id="A0A7K1TCG1"/>
<dbReference type="Gene3D" id="1.20.120.330">
    <property type="entry name" value="Nucleotidyltransferases domain 2"/>
    <property type="match status" value="1"/>
</dbReference>
<evidence type="ECO:0000313" key="3">
    <source>
        <dbReference type="Proteomes" id="UP000441336"/>
    </source>
</evidence>
<comment type="caution">
    <text evidence="2">The sequence shown here is derived from an EMBL/GenBank/DDBJ whole genome shotgun (WGS) entry which is preliminary data.</text>
</comment>
<dbReference type="Pfam" id="PF05168">
    <property type="entry name" value="HEPN"/>
    <property type="match status" value="1"/>
</dbReference>